<keyword evidence="14" id="KW-1185">Reference proteome</keyword>
<feature type="binding site" evidence="12">
    <location>
        <position position="217"/>
    </location>
    <ligand>
        <name>Mg(2+)</name>
        <dbReference type="ChEBI" id="CHEBI:18420"/>
        <label>1</label>
        <note>catalytic</note>
    </ligand>
</feature>
<dbReference type="GO" id="GO:0006020">
    <property type="term" value="P:inositol metabolic process"/>
    <property type="evidence" value="ECO:0007669"/>
    <property type="project" value="TreeGrafter"/>
</dbReference>
<comment type="caution">
    <text evidence="13">The sequence shown here is derived from an EMBL/GenBank/DDBJ whole genome shotgun (WGS) entry which is preliminary data.</text>
</comment>
<dbReference type="EMBL" id="LVVZ01000015">
    <property type="protein sequence ID" value="OKL44019.1"/>
    <property type="molecule type" value="Genomic_DNA"/>
</dbReference>
<dbReference type="PRINTS" id="PR00377">
    <property type="entry name" value="IMPHPHTASES"/>
</dbReference>
<evidence type="ECO:0000256" key="8">
    <source>
        <dbReference type="ARBA" id="ARBA00022842"/>
    </source>
</evidence>
<dbReference type="RefSeq" id="WP_028481179.1">
    <property type="nucleotide sequence ID" value="NZ_LVVZ01000015.1"/>
</dbReference>
<feature type="binding site" evidence="12">
    <location>
        <position position="93"/>
    </location>
    <ligand>
        <name>Mg(2+)</name>
        <dbReference type="ChEBI" id="CHEBI:18420"/>
        <label>2</label>
    </ligand>
</feature>
<comment type="cofactor">
    <cofactor evidence="1 12">
        <name>Mg(2+)</name>
        <dbReference type="ChEBI" id="CHEBI:18420"/>
    </cofactor>
</comment>
<evidence type="ECO:0000256" key="1">
    <source>
        <dbReference type="ARBA" id="ARBA00001946"/>
    </source>
</evidence>
<evidence type="ECO:0000256" key="10">
    <source>
        <dbReference type="ARBA" id="ARBA00049158"/>
    </source>
</evidence>
<dbReference type="EC" id="3.1.3.15" evidence="4 11"/>
<keyword evidence="7" id="KW-0378">Hydrolase</keyword>
<dbReference type="GO" id="GO:0000105">
    <property type="term" value="P:L-histidine biosynthetic process"/>
    <property type="evidence" value="ECO:0007669"/>
    <property type="project" value="UniProtKB-UniRule"/>
</dbReference>
<evidence type="ECO:0000313" key="13">
    <source>
        <dbReference type="EMBL" id="OKL44019.1"/>
    </source>
</evidence>
<keyword evidence="5" id="KW-0028">Amino-acid biosynthesis</keyword>
<evidence type="ECO:0000256" key="4">
    <source>
        <dbReference type="ARBA" id="ARBA00013085"/>
    </source>
</evidence>
<dbReference type="PANTHER" id="PTHR20854:SF4">
    <property type="entry name" value="INOSITOL-1-MONOPHOSPHATASE-RELATED"/>
    <property type="match status" value="1"/>
</dbReference>
<dbReference type="UniPathway" id="UPA00031">
    <property type="reaction ID" value="UER00013"/>
</dbReference>
<dbReference type="Pfam" id="PF00459">
    <property type="entry name" value="Inositol_P"/>
    <property type="match status" value="1"/>
</dbReference>
<evidence type="ECO:0000256" key="12">
    <source>
        <dbReference type="PIRSR" id="PIRSR600760-2"/>
    </source>
</evidence>
<proteinExistence type="inferred from homology"/>
<evidence type="ECO:0000256" key="5">
    <source>
        <dbReference type="ARBA" id="ARBA00022605"/>
    </source>
</evidence>
<dbReference type="GO" id="GO:0008934">
    <property type="term" value="F:inositol monophosphate 1-phosphatase activity"/>
    <property type="evidence" value="ECO:0007669"/>
    <property type="project" value="TreeGrafter"/>
</dbReference>
<dbReference type="PROSITE" id="PS00629">
    <property type="entry name" value="IMP_1"/>
    <property type="match status" value="1"/>
</dbReference>
<evidence type="ECO:0000256" key="9">
    <source>
        <dbReference type="ARBA" id="ARBA00023102"/>
    </source>
</evidence>
<comment type="catalytic activity">
    <reaction evidence="10">
        <text>L-histidinol phosphate + H2O = L-histidinol + phosphate</text>
        <dbReference type="Rhea" id="RHEA:14465"/>
        <dbReference type="ChEBI" id="CHEBI:15377"/>
        <dbReference type="ChEBI" id="CHEBI:43474"/>
        <dbReference type="ChEBI" id="CHEBI:57699"/>
        <dbReference type="ChEBI" id="CHEBI:57980"/>
        <dbReference type="EC" id="3.1.3.15"/>
    </reaction>
</comment>
<evidence type="ECO:0000256" key="7">
    <source>
        <dbReference type="ARBA" id="ARBA00022801"/>
    </source>
</evidence>
<dbReference type="SUPFAM" id="SSF56655">
    <property type="entry name" value="Carbohydrate phosphatase"/>
    <property type="match status" value="1"/>
</dbReference>
<dbReference type="PANTHER" id="PTHR20854">
    <property type="entry name" value="INOSITOL MONOPHOSPHATASE"/>
    <property type="match status" value="1"/>
</dbReference>
<dbReference type="GO" id="GO:0046872">
    <property type="term" value="F:metal ion binding"/>
    <property type="evidence" value="ECO:0007669"/>
    <property type="project" value="UniProtKB-KW"/>
</dbReference>
<dbReference type="AlphaFoldDB" id="A0A1U7JH12"/>
<evidence type="ECO:0000313" key="14">
    <source>
        <dbReference type="Proteomes" id="UP000185783"/>
    </source>
</evidence>
<evidence type="ECO:0000256" key="3">
    <source>
        <dbReference type="ARBA" id="ARBA00009759"/>
    </source>
</evidence>
<evidence type="ECO:0000256" key="2">
    <source>
        <dbReference type="ARBA" id="ARBA00004970"/>
    </source>
</evidence>
<dbReference type="InterPro" id="IPR011809">
    <property type="entry name" value="His_9_proposed"/>
</dbReference>
<dbReference type="FunFam" id="3.30.540.10:FF:000030">
    <property type="entry name" value="Inositol monophosphatase"/>
    <property type="match status" value="1"/>
</dbReference>
<dbReference type="NCBIfam" id="TIGR02067">
    <property type="entry name" value="his_9_HisN"/>
    <property type="match status" value="1"/>
</dbReference>
<keyword evidence="6 12" id="KW-0479">Metal-binding</keyword>
<keyword evidence="8 12" id="KW-0460">Magnesium</keyword>
<gene>
    <name evidence="13" type="ORF">A3843_10560</name>
</gene>
<feature type="binding site" evidence="12">
    <location>
        <position position="74"/>
    </location>
    <ligand>
        <name>Mg(2+)</name>
        <dbReference type="ChEBI" id="CHEBI:18420"/>
        <label>1</label>
        <note>catalytic</note>
    </ligand>
</feature>
<keyword evidence="9" id="KW-0368">Histidine biosynthesis</keyword>
<organism evidence="13 14">
    <name type="scientific">Pseudovibrio exalbescens</name>
    <dbReference type="NCBI Taxonomy" id="197461"/>
    <lineage>
        <taxon>Bacteria</taxon>
        <taxon>Pseudomonadati</taxon>
        <taxon>Pseudomonadota</taxon>
        <taxon>Alphaproteobacteria</taxon>
        <taxon>Hyphomicrobiales</taxon>
        <taxon>Stappiaceae</taxon>
        <taxon>Pseudovibrio</taxon>
    </lineage>
</organism>
<evidence type="ECO:0000256" key="6">
    <source>
        <dbReference type="ARBA" id="ARBA00022723"/>
    </source>
</evidence>
<dbReference type="OrthoDB" id="9785695at2"/>
<dbReference type="GO" id="GO:0007165">
    <property type="term" value="P:signal transduction"/>
    <property type="evidence" value="ECO:0007669"/>
    <property type="project" value="TreeGrafter"/>
</dbReference>
<sequence length="270" mass="29252">MSLSPSSRSSLVDFLHELADAADKETMSHFRRPVQVDNKLEGGFDPVTVADRDAEKAIRALINAHYPEHGIIGEEFGREHDTAEHTWVLDPVDGTRAFITGIPLWGSLIGLMANARPVLGMLSQPYTGERFWGTGAEAWHSGPLGSSTLKTRSCTAIPDAIMMTTAPQLFSEEEQPTYDAIEREAKHVRYGTDCYGYAMVASGRCDAVVESGLQIYDIMPLIPIIEGAGGVVTNWQGGDATQGGRIVACGDPRLHEALLKKLSRVPDASS</sequence>
<dbReference type="GO" id="GO:0004401">
    <property type="term" value="F:histidinol-phosphatase activity"/>
    <property type="evidence" value="ECO:0007669"/>
    <property type="project" value="UniProtKB-UniRule"/>
</dbReference>
<reference evidence="13 14" key="1">
    <citation type="submission" date="2016-03" db="EMBL/GenBank/DDBJ databases">
        <title>Genome sequence of Nesiotobacter sp. nov., a moderately halophilic alphaproteobacterium isolated from the Yellow Sea, China.</title>
        <authorList>
            <person name="Zhang G."/>
            <person name="Zhang R."/>
        </authorList>
    </citation>
    <scope>NUCLEOTIDE SEQUENCE [LARGE SCALE GENOMIC DNA]</scope>
    <source>
        <strain evidence="13 14">WB1-6</strain>
    </source>
</reference>
<dbReference type="STRING" id="197461.A3843_10560"/>
<dbReference type="CDD" id="cd01641">
    <property type="entry name" value="Bacterial_IMPase_like_1"/>
    <property type="match status" value="1"/>
</dbReference>
<dbReference type="Proteomes" id="UP000185783">
    <property type="component" value="Unassembled WGS sequence"/>
</dbReference>
<dbReference type="Gene3D" id="3.40.190.80">
    <property type="match status" value="1"/>
</dbReference>
<protein>
    <recommendedName>
        <fullName evidence="4 11">Histidinol-phosphatase</fullName>
        <ecNumber evidence="4 11">3.1.3.15</ecNumber>
    </recommendedName>
</protein>
<feature type="binding site" evidence="12">
    <location>
        <position position="90"/>
    </location>
    <ligand>
        <name>Mg(2+)</name>
        <dbReference type="ChEBI" id="CHEBI:18420"/>
        <label>2</label>
    </ligand>
</feature>
<name>A0A1U7JH12_9HYPH</name>
<comment type="similarity">
    <text evidence="3">Belongs to the inositol monophosphatase superfamily.</text>
</comment>
<dbReference type="InterPro" id="IPR020583">
    <property type="entry name" value="Inositol_monoP_metal-BS"/>
</dbReference>
<dbReference type="InterPro" id="IPR000760">
    <property type="entry name" value="Inositol_monophosphatase-like"/>
</dbReference>
<accession>A0A1U7JH12</accession>
<comment type="pathway">
    <text evidence="2">Amino-acid biosynthesis; L-histidine biosynthesis; L-histidine from 5-phospho-alpha-D-ribose 1-diphosphate: step 8/9.</text>
</comment>
<dbReference type="Gene3D" id="3.30.540.10">
    <property type="entry name" value="Fructose-1,6-Bisphosphatase, subunit A, domain 1"/>
    <property type="match status" value="1"/>
</dbReference>
<evidence type="ECO:0000256" key="11">
    <source>
        <dbReference type="NCBIfam" id="TIGR02067"/>
    </source>
</evidence>